<dbReference type="EMBL" id="VSSQ01076979">
    <property type="protein sequence ID" value="MPN27184.1"/>
    <property type="molecule type" value="Genomic_DNA"/>
</dbReference>
<comment type="caution">
    <text evidence="1">The sequence shown here is derived from an EMBL/GenBank/DDBJ whole genome shotgun (WGS) entry which is preliminary data.</text>
</comment>
<sequence>MGLKITSKRVTMRNIEIKAIATVLLTFILIPDKRHIPRRSSVAESAIPKNWHICGIDVKPSIFIYSATMRPTPTGSMIFVNPEKIKTSPRRTLENALRIFISAYLLYLKQYHVEY</sequence>
<proteinExistence type="predicted"/>
<gene>
    <name evidence="1" type="ORF">SDC9_174611</name>
</gene>
<name>A0A645GT39_9ZZZZ</name>
<reference evidence="1" key="1">
    <citation type="submission" date="2019-08" db="EMBL/GenBank/DDBJ databases">
        <authorList>
            <person name="Kucharzyk K."/>
            <person name="Murdoch R.W."/>
            <person name="Higgins S."/>
            <person name="Loffler F."/>
        </authorList>
    </citation>
    <scope>NUCLEOTIDE SEQUENCE</scope>
</reference>
<accession>A0A645GT39</accession>
<organism evidence="1">
    <name type="scientific">bioreactor metagenome</name>
    <dbReference type="NCBI Taxonomy" id="1076179"/>
    <lineage>
        <taxon>unclassified sequences</taxon>
        <taxon>metagenomes</taxon>
        <taxon>ecological metagenomes</taxon>
    </lineage>
</organism>
<dbReference type="AlphaFoldDB" id="A0A645GT39"/>
<evidence type="ECO:0000313" key="1">
    <source>
        <dbReference type="EMBL" id="MPN27184.1"/>
    </source>
</evidence>
<protein>
    <submittedName>
        <fullName evidence="1">Uncharacterized protein</fullName>
    </submittedName>
</protein>